<dbReference type="GO" id="GO:0004175">
    <property type="term" value="F:endopeptidase activity"/>
    <property type="evidence" value="ECO:0007669"/>
    <property type="project" value="UniProtKB-ARBA"/>
</dbReference>
<organism evidence="3 4">
    <name type="scientific">Streptoalloteichus hindustanus</name>
    <dbReference type="NCBI Taxonomy" id="2017"/>
    <lineage>
        <taxon>Bacteria</taxon>
        <taxon>Bacillati</taxon>
        <taxon>Actinomycetota</taxon>
        <taxon>Actinomycetes</taxon>
        <taxon>Pseudonocardiales</taxon>
        <taxon>Pseudonocardiaceae</taxon>
        <taxon>Streptoalloteichus</taxon>
    </lineage>
</organism>
<name>A0A1M5EX85_STRHI</name>
<feature type="transmembrane region" description="Helical" evidence="1">
    <location>
        <begin position="43"/>
        <end position="63"/>
    </location>
</feature>
<dbReference type="InterPro" id="IPR042150">
    <property type="entry name" value="MmRce1-like"/>
</dbReference>
<dbReference type="PANTHER" id="PTHR35797:SF1">
    <property type="entry name" value="PROTEASE"/>
    <property type="match status" value="1"/>
</dbReference>
<feature type="domain" description="CAAX prenyl protease 2/Lysostaphin resistance protein A-like" evidence="2">
    <location>
        <begin position="127"/>
        <end position="223"/>
    </location>
</feature>
<keyword evidence="1" id="KW-1133">Transmembrane helix</keyword>
<keyword evidence="1" id="KW-0472">Membrane</keyword>
<evidence type="ECO:0000256" key="1">
    <source>
        <dbReference type="SAM" id="Phobius"/>
    </source>
</evidence>
<proteinExistence type="predicted"/>
<feature type="transmembrane region" description="Helical" evidence="1">
    <location>
        <begin position="186"/>
        <end position="204"/>
    </location>
</feature>
<dbReference type="AlphaFoldDB" id="A0A1M5EX85"/>
<keyword evidence="4" id="KW-1185">Reference proteome</keyword>
<dbReference type="STRING" id="2017.SAMN05444320_105178"/>
<evidence type="ECO:0000313" key="3">
    <source>
        <dbReference type="EMBL" id="SHF83807.1"/>
    </source>
</evidence>
<feature type="transmembrane region" description="Helical" evidence="1">
    <location>
        <begin position="90"/>
        <end position="109"/>
    </location>
</feature>
<dbReference type="Pfam" id="PF02517">
    <property type="entry name" value="Rce1-like"/>
    <property type="match status" value="1"/>
</dbReference>
<evidence type="ECO:0000313" key="4">
    <source>
        <dbReference type="Proteomes" id="UP000184501"/>
    </source>
</evidence>
<dbReference type="InterPro" id="IPR003675">
    <property type="entry name" value="Rce1/LyrA-like_dom"/>
</dbReference>
<feature type="transmembrane region" description="Helical" evidence="1">
    <location>
        <begin position="156"/>
        <end position="174"/>
    </location>
</feature>
<feature type="transmembrane region" description="Helical" evidence="1">
    <location>
        <begin position="234"/>
        <end position="253"/>
    </location>
</feature>
<accession>A0A1M5EX85</accession>
<dbReference type="EMBL" id="FQVN01000005">
    <property type="protein sequence ID" value="SHF83807.1"/>
    <property type="molecule type" value="Genomic_DNA"/>
</dbReference>
<protein>
    <recommendedName>
        <fullName evidence="2">CAAX prenyl protease 2/Lysostaphin resistance protein A-like domain-containing protein</fullName>
    </recommendedName>
</protein>
<evidence type="ECO:0000259" key="2">
    <source>
        <dbReference type="Pfam" id="PF02517"/>
    </source>
</evidence>
<keyword evidence="1" id="KW-0812">Transmembrane</keyword>
<dbReference type="GO" id="GO:0080120">
    <property type="term" value="P:CAAX-box protein maturation"/>
    <property type="evidence" value="ECO:0007669"/>
    <property type="project" value="UniProtKB-ARBA"/>
</dbReference>
<dbReference type="PANTHER" id="PTHR35797">
    <property type="entry name" value="PROTEASE-RELATED"/>
    <property type="match status" value="1"/>
</dbReference>
<feature type="transmembrane region" description="Helical" evidence="1">
    <location>
        <begin position="18"/>
        <end position="37"/>
    </location>
</feature>
<dbReference type="RefSeq" id="WP_200797558.1">
    <property type="nucleotide sequence ID" value="NZ_FQVN01000005.1"/>
</dbReference>
<feature type="transmembrane region" description="Helical" evidence="1">
    <location>
        <begin position="211"/>
        <end position="228"/>
    </location>
</feature>
<sequence length="259" mass="28346">MDVTSAHGTSRSTTSPRAFFGLVLLLGVPFWLLGALSGARLPATLPVSALGFVCPLVAAVILVRREEGGAGVRQLLRRIFDQSRITRRRWYLPTFLLMPAIVLAAYLLMRLSGQPLPEPRISLLTGLVYCVVYFVAAAAEEVGWTGYVTDPLQRRWGALGAGVLIGSVWAVWHVVPWLQVRDVRWTVWQCVLTVAARVLIVWLYNNTGRSVFAAIVCHATINVSYSLFPNEGSHYDPAFVGAVMVVAVVVVTCSGTRQP</sequence>
<feature type="transmembrane region" description="Helical" evidence="1">
    <location>
        <begin position="121"/>
        <end position="144"/>
    </location>
</feature>
<dbReference type="Proteomes" id="UP000184501">
    <property type="component" value="Unassembled WGS sequence"/>
</dbReference>
<gene>
    <name evidence="3" type="ORF">SAMN05444320_105178</name>
</gene>
<reference evidence="3 4" key="1">
    <citation type="submission" date="2016-11" db="EMBL/GenBank/DDBJ databases">
        <authorList>
            <person name="Jaros S."/>
            <person name="Januszkiewicz K."/>
            <person name="Wedrychowicz H."/>
        </authorList>
    </citation>
    <scope>NUCLEOTIDE SEQUENCE [LARGE SCALE GENOMIC DNA]</scope>
    <source>
        <strain evidence="3 4">DSM 44523</strain>
    </source>
</reference>